<keyword evidence="2" id="KW-0547">Nucleotide-binding</keyword>
<dbReference type="PROSITE" id="PS51257">
    <property type="entry name" value="PROKAR_LIPOPROTEIN"/>
    <property type="match status" value="1"/>
</dbReference>
<feature type="chain" id="PRO_5044991222" evidence="2">
    <location>
        <begin position="21"/>
        <end position="575"/>
    </location>
</feature>
<dbReference type="InterPro" id="IPR004843">
    <property type="entry name" value="Calcineurin-like_PHP"/>
</dbReference>
<accession>A0ABR6NC23</accession>
<dbReference type="PRINTS" id="PR01607">
    <property type="entry name" value="APYRASEFAMLY"/>
</dbReference>
<dbReference type="SUPFAM" id="SSF55816">
    <property type="entry name" value="5'-nucleotidase (syn. UDP-sugar hydrolase), C-terminal domain"/>
    <property type="match status" value="1"/>
</dbReference>
<dbReference type="EMBL" id="JACHKA010000001">
    <property type="protein sequence ID" value="MBB5984828.1"/>
    <property type="molecule type" value="Genomic_DNA"/>
</dbReference>
<comment type="similarity">
    <text evidence="2">Belongs to the 5'-nucleotidase family.</text>
</comment>
<dbReference type="Pfam" id="PF02872">
    <property type="entry name" value="5_nucleotid_C"/>
    <property type="match status" value="1"/>
</dbReference>
<evidence type="ECO:0000259" key="4">
    <source>
        <dbReference type="Pfam" id="PF02872"/>
    </source>
</evidence>
<sequence length="575" mass="60241">MIGRLGAPLALLLLAACAQIDSGDLGRPGASPADVTTLQVIAFNDFHGHIVPDDQSVVPPDGAVDAPRVKAGGAVHFAEAVARLRAENSNSAVVSAGDLISASPLISGHFLDEPTIRVMNDIAIDFNALGNHEFDRGQDEIRRMQSGGCAGYTVLEPCRVMPDFPGARFGFLAANTHQTDGTTLFAPYGIKRFDIGGKTVRIAFVGMTLKGTPEIVSPRSVAGLRFADEAETANALIPRLRAEGADILAILVHEGGVMAPEGDRSDCNGLTGALKPILERLDPAFDLVISGHTHQAYVCSYAQVDPTRPFLVTSAGQYGTLLTRITLSYDLSARHLVSKQAENLVVQQSGEAAAHQPDIAALVSRYQAAAADVTGRVVGRVAGPLEKTADATGQSTLGNLIADAQRAAMAAPASGGAQIAFMNPGGIRGSITPGPDGTVLFGDLYRVQPFGNTLVVKALTGAQIREALEFQFLRAESPSILSVSKGFSFAFDLRRPAGQRIVEATLDGVPLNDGTTYRVAMSNFLGQGGDGFTMFANAPLVVEGPLDVAALEAYVASRPGMAVPALDRIRNLSPQ</sequence>
<feature type="domain" description="Calcineurin-like phosphoesterase" evidence="3">
    <location>
        <begin position="40"/>
        <end position="295"/>
    </location>
</feature>
<dbReference type="Gene3D" id="3.90.780.10">
    <property type="entry name" value="5'-Nucleotidase, C-terminal domain"/>
    <property type="match status" value="1"/>
</dbReference>
<dbReference type="PANTHER" id="PTHR11575">
    <property type="entry name" value="5'-NUCLEOTIDASE-RELATED"/>
    <property type="match status" value="1"/>
</dbReference>
<dbReference type="Gene3D" id="3.60.21.10">
    <property type="match status" value="1"/>
</dbReference>
<dbReference type="GO" id="GO:0008253">
    <property type="term" value="F:5'-nucleotidase activity"/>
    <property type="evidence" value="ECO:0007669"/>
    <property type="project" value="UniProtKB-EC"/>
</dbReference>
<feature type="signal peptide" evidence="2">
    <location>
        <begin position="1"/>
        <end position="20"/>
    </location>
</feature>
<dbReference type="InterPro" id="IPR008334">
    <property type="entry name" value="5'-Nucleotdase_C"/>
</dbReference>
<evidence type="ECO:0000256" key="1">
    <source>
        <dbReference type="ARBA" id="ARBA00022729"/>
    </source>
</evidence>
<dbReference type="EC" id="3.1.3.5" evidence="5"/>
<dbReference type="Proteomes" id="UP001138540">
    <property type="component" value="Unassembled WGS sequence"/>
</dbReference>
<dbReference type="InterPro" id="IPR006179">
    <property type="entry name" value="5_nucleotidase/apyrase"/>
</dbReference>
<dbReference type="SUPFAM" id="SSF56300">
    <property type="entry name" value="Metallo-dependent phosphatases"/>
    <property type="match status" value="1"/>
</dbReference>
<evidence type="ECO:0000313" key="5">
    <source>
        <dbReference type="EMBL" id="MBB5984828.1"/>
    </source>
</evidence>
<protein>
    <submittedName>
        <fullName evidence="5">5'-nucleotidase</fullName>
        <ecNumber evidence="5">3.1.3.5</ecNumber>
    </submittedName>
</protein>
<reference evidence="5 6" key="1">
    <citation type="submission" date="2020-08" db="EMBL/GenBank/DDBJ databases">
        <title>Exploring microbial biodiversity for novel pathways involved in the catabolism of aromatic compounds derived from lignin.</title>
        <authorList>
            <person name="Elkins J."/>
        </authorList>
    </citation>
    <scope>NUCLEOTIDE SEQUENCE [LARGE SCALE GENOMIC DNA]</scope>
    <source>
        <strain evidence="5 6">B1D3A</strain>
    </source>
</reference>
<proteinExistence type="inferred from homology"/>
<dbReference type="PANTHER" id="PTHR11575:SF24">
    <property type="entry name" value="5'-NUCLEOTIDASE"/>
    <property type="match status" value="1"/>
</dbReference>
<gene>
    <name evidence="5" type="ORF">HNP60_000802</name>
</gene>
<dbReference type="InterPro" id="IPR036907">
    <property type="entry name" value="5'-Nucleotdase_C_sf"/>
</dbReference>
<comment type="caution">
    <text evidence="5">The sequence shown here is derived from an EMBL/GenBank/DDBJ whole genome shotgun (WGS) entry which is preliminary data.</text>
</comment>
<keyword evidence="2 5" id="KW-0378">Hydrolase</keyword>
<evidence type="ECO:0000259" key="3">
    <source>
        <dbReference type="Pfam" id="PF00149"/>
    </source>
</evidence>
<dbReference type="Pfam" id="PF00149">
    <property type="entry name" value="Metallophos"/>
    <property type="match status" value="1"/>
</dbReference>
<keyword evidence="1 2" id="KW-0732">Signal</keyword>
<evidence type="ECO:0000313" key="6">
    <source>
        <dbReference type="Proteomes" id="UP001138540"/>
    </source>
</evidence>
<dbReference type="RefSeq" id="WP_184150457.1">
    <property type="nucleotide sequence ID" value="NZ_JACHKA010000001.1"/>
</dbReference>
<evidence type="ECO:0000256" key="2">
    <source>
        <dbReference type="RuleBase" id="RU362119"/>
    </source>
</evidence>
<keyword evidence="6" id="KW-1185">Reference proteome</keyword>
<name>A0ABR6NC23_9SPHN</name>
<feature type="domain" description="5'-Nucleotidase C-terminal" evidence="4">
    <location>
        <begin position="378"/>
        <end position="536"/>
    </location>
</feature>
<organism evidence="5 6">
    <name type="scientific">Sphingobium lignivorans</name>
    <dbReference type="NCBI Taxonomy" id="2735886"/>
    <lineage>
        <taxon>Bacteria</taxon>
        <taxon>Pseudomonadati</taxon>
        <taxon>Pseudomonadota</taxon>
        <taxon>Alphaproteobacteria</taxon>
        <taxon>Sphingomonadales</taxon>
        <taxon>Sphingomonadaceae</taxon>
        <taxon>Sphingobium</taxon>
    </lineage>
</organism>
<dbReference type="InterPro" id="IPR029052">
    <property type="entry name" value="Metallo-depent_PP-like"/>
</dbReference>